<dbReference type="GO" id="GO:0003723">
    <property type="term" value="F:RNA binding"/>
    <property type="evidence" value="ECO:0007669"/>
    <property type="project" value="UniProtKB-UniRule"/>
</dbReference>
<protein>
    <submittedName>
        <fullName evidence="22">2788_t:CDS:1</fullName>
    </submittedName>
</protein>
<dbReference type="Pfam" id="PF00270">
    <property type="entry name" value="DEAD"/>
    <property type="match status" value="1"/>
</dbReference>
<keyword evidence="8" id="KW-0378">Hydrolase</keyword>
<keyword evidence="13" id="KW-0464">Manganese</keyword>
<evidence type="ECO:0000256" key="5">
    <source>
        <dbReference type="ARBA" id="ARBA00022737"/>
    </source>
</evidence>
<feature type="domain" description="RNase III" evidence="17">
    <location>
        <begin position="982"/>
        <end position="1124"/>
    </location>
</feature>
<dbReference type="InterPro" id="IPR038248">
    <property type="entry name" value="Dicer_dimer_sf"/>
</dbReference>
<evidence type="ECO:0000256" key="7">
    <source>
        <dbReference type="ARBA" id="ARBA00022759"/>
    </source>
</evidence>
<proteinExistence type="inferred from homology"/>
<gene>
    <name evidence="22" type="ORF">POCULU_LOCUS3948</name>
</gene>
<comment type="similarity">
    <text evidence="14 15">Belongs to the helicase family. Dicer subfamily.</text>
</comment>
<dbReference type="SUPFAM" id="SSF52540">
    <property type="entry name" value="P-loop containing nucleoside triphosphate hydrolases"/>
    <property type="match status" value="1"/>
</dbReference>
<reference evidence="22" key="1">
    <citation type="submission" date="2021-06" db="EMBL/GenBank/DDBJ databases">
        <authorList>
            <person name="Kallberg Y."/>
            <person name="Tangrot J."/>
            <person name="Rosling A."/>
        </authorList>
    </citation>
    <scope>NUCLEOTIDE SEQUENCE</scope>
    <source>
        <strain evidence="22">IA702</strain>
    </source>
</reference>
<dbReference type="GO" id="GO:0004525">
    <property type="term" value="F:ribonuclease III activity"/>
    <property type="evidence" value="ECO:0007669"/>
    <property type="project" value="InterPro"/>
</dbReference>
<dbReference type="Pfam" id="PF03368">
    <property type="entry name" value="Dicer_dimer"/>
    <property type="match status" value="1"/>
</dbReference>
<dbReference type="InterPro" id="IPR036085">
    <property type="entry name" value="PAZ_dom_sf"/>
</dbReference>
<dbReference type="InterPro" id="IPR011545">
    <property type="entry name" value="DEAD/DEAH_box_helicase_dom"/>
</dbReference>
<accession>A0A9N9AHH6</accession>
<dbReference type="FunFam" id="3.40.50.300:FF:000628">
    <property type="entry name" value="Endoribonuclease Dicer"/>
    <property type="match status" value="1"/>
</dbReference>
<dbReference type="GO" id="GO:0006396">
    <property type="term" value="P:RNA processing"/>
    <property type="evidence" value="ECO:0007669"/>
    <property type="project" value="InterPro"/>
</dbReference>
<feature type="domain" description="PAZ" evidence="18">
    <location>
        <begin position="830"/>
        <end position="934"/>
    </location>
</feature>
<dbReference type="InterPro" id="IPR027417">
    <property type="entry name" value="P-loop_NTPase"/>
</dbReference>
<dbReference type="Gene3D" id="3.40.50.300">
    <property type="entry name" value="P-loop containing nucleotide triphosphate hydrolases"/>
    <property type="match status" value="2"/>
</dbReference>
<keyword evidence="12 15" id="KW-0694">RNA-binding</keyword>
<comment type="cofactor">
    <cofactor evidence="2">
        <name>Mg(2+)</name>
        <dbReference type="ChEBI" id="CHEBI:18420"/>
    </cofactor>
</comment>
<evidence type="ECO:0000256" key="11">
    <source>
        <dbReference type="ARBA" id="ARBA00022842"/>
    </source>
</evidence>
<evidence type="ECO:0000256" key="8">
    <source>
        <dbReference type="ARBA" id="ARBA00022801"/>
    </source>
</evidence>
<evidence type="ECO:0000256" key="4">
    <source>
        <dbReference type="ARBA" id="ARBA00022723"/>
    </source>
</evidence>
<dbReference type="SMART" id="SM00490">
    <property type="entry name" value="HELICc"/>
    <property type="match status" value="1"/>
</dbReference>
<dbReference type="GO" id="GO:0004386">
    <property type="term" value="F:helicase activity"/>
    <property type="evidence" value="ECO:0007669"/>
    <property type="project" value="UniProtKB-KW"/>
</dbReference>
<dbReference type="PROSITE" id="PS51327">
    <property type="entry name" value="DICER_DSRBF"/>
    <property type="match status" value="1"/>
</dbReference>
<feature type="domain" description="Dicer dsRNA-binding fold" evidence="21">
    <location>
        <begin position="570"/>
        <end position="660"/>
    </location>
</feature>
<dbReference type="CDD" id="cd18034">
    <property type="entry name" value="DEXHc_dicer"/>
    <property type="match status" value="1"/>
</dbReference>
<dbReference type="Gene3D" id="1.10.1520.10">
    <property type="entry name" value="Ribonuclease III domain"/>
    <property type="match status" value="2"/>
</dbReference>
<dbReference type="PANTHER" id="PTHR14950">
    <property type="entry name" value="DICER-RELATED"/>
    <property type="match status" value="1"/>
</dbReference>
<comment type="caution">
    <text evidence="22">The sequence shown here is derived from an EMBL/GenBank/DDBJ whole genome shotgun (WGS) entry which is preliminary data.</text>
</comment>
<feature type="domain" description="Helicase ATP-binding" evidence="19">
    <location>
        <begin position="55"/>
        <end position="236"/>
    </location>
</feature>
<keyword evidence="23" id="KW-1185">Reference proteome</keyword>
<dbReference type="PANTHER" id="PTHR14950:SF37">
    <property type="entry name" value="ENDORIBONUCLEASE DICER"/>
    <property type="match status" value="1"/>
</dbReference>
<evidence type="ECO:0000259" key="20">
    <source>
        <dbReference type="PROSITE" id="PS51194"/>
    </source>
</evidence>
<dbReference type="PROSITE" id="PS50142">
    <property type="entry name" value="RNASE_3_2"/>
    <property type="match status" value="2"/>
</dbReference>
<keyword evidence="10" id="KW-0067">ATP-binding</keyword>
<evidence type="ECO:0000256" key="2">
    <source>
        <dbReference type="ARBA" id="ARBA00001946"/>
    </source>
</evidence>
<dbReference type="SMART" id="SM00949">
    <property type="entry name" value="PAZ"/>
    <property type="match status" value="1"/>
</dbReference>
<dbReference type="OrthoDB" id="416741at2759"/>
<evidence type="ECO:0000256" key="12">
    <source>
        <dbReference type="ARBA" id="ARBA00022884"/>
    </source>
</evidence>
<dbReference type="Pfam" id="PF00636">
    <property type="entry name" value="Ribonuclease_3"/>
    <property type="match status" value="2"/>
</dbReference>
<dbReference type="GO" id="GO:0005524">
    <property type="term" value="F:ATP binding"/>
    <property type="evidence" value="ECO:0007669"/>
    <property type="project" value="UniProtKB-KW"/>
</dbReference>
<evidence type="ECO:0000259" key="17">
    <source>
        <dbReference type="PROSITE" id="PS50142"/>
    </source>
</evidence>
<feature type="domain" description="Helicase C-terminal" evidence="20">
    <location>
        <begin position="372"/>
        <end position="534"/>
    </location>
</feature>
<keyword evidence="3" id="KW-0540">Nuclease</keyword>
<name>A0A9N9AHH6_9GLOM</name>
<dbReference type="Gene3D" id="3.30.160.380">
    <property type="entry name" value="Dicer dimerisation domain"/>
    <property type="match status" value="1"/>
</dbReference>
<feature type="region of interest" description="Disordered" evidence="16">
    <location>
        <begin position="694"/>
        <end position="713"/>
    </location>
</feature>
<dbReference type="PROSITE" id="PS51192">
    <property type="entry name" value="HELICASE_ATP_BIND_1"/>
    <property type="match status" value="1"/>
</dbReference>
<dbReference type="GO" id="GO:0046872">
    <property type="term" value="F:metal ion binding"/>
    <property type="evidence" value="ECO:0007669"/>
    <property type="project" value="UniProtKB-KW"/>
</dbReference>
<dbReference type="FunFam" id="1.10.1520.10:FF:000004">
    <property type="entry name" value="Endoribonuclease dicer-like 1"/>
    <property type="match status" value="1"/>
</dbReference>
<dbReference type="PROSITE" id="PS00517">
    <property type="entry name" value="RNASE_3_1"/>
    <property type="match status" value="1"/>
</dbReference>
<feature type="domain" description="RNase III" evidence="17">
    <location>
        <begin position="1168"/>
        <end position="1316"/>
    </location>
</feature>
<keyword evidence="4" id="KW-0479">Metal-binding</keyword>
<dbReference type="CDD" id="cd00593">
    <property type="entry name" value="RIBOc"/>
    <property type="match status" value="2"/>
</dbReference>
<evidence type="ECO:0000256" key="16">
    <source>
        <dbReference type="SAM" id="MobiDB-lite"/>
    </source>
</evidence>
<feature type="compositionally biased region" description="Acidic residues" evidence="16">
    <location>
        <begin position="698"/>
        <end position="712"/>
    </location>
</feature>
<evidence type="ECO:0000259" key="19">
    <source>
        <dbReference type="PROSITE" id="PS51192"/>
    </source>
</evidence>
<dbReference type="InterPro" id="IPR001650">
    <property type="entry name" value="Helicase_C-like"/>
</dbReference>
<evidence type="ECO:0000256" key="14">
    <source>
        <dbReference type="ARBA" id="ARBA00035116"/>
    </source>
</evidence>
<dbReference type="InterPro" id="IPR005034">
    <property type="entry name" value="Dicer_dimerisation"/>
</dbReference>
<feature type="region of interest" description="Disordered" evidence="16">
    <location>
        <begin position="1"/>
        <end position="33"/>
    </location>
</feature>
<dbReference type="FunFam" id="3.30.160.380:FF:000001">
    <property type="entry name" value="Endoribonuclease dicer-like 1"/>
    <property type="match status" value="1"/>
</dbReference>
<dbReference type="PROSITE" id="PS50821">
    <property type="entry name" value="PAZ"/>
    <property type="match status" value="1"/>
</dbReference>
<evidence type="ECO:0000313" key="23">
    <source>
        <dbReference type="Proteomes" id="UP000789572"/>
    </source>
</evidence>
<dbReference type="Gene3D" id="2.170.260.10">
    <property type="entry name" value="paz domain"/>
    <property type="match status" value="1"/>
</dbReference>
<dbReference type="SMART" id="SM00535">
    <property type="entry name" value="RIBOc"/>
    <property type="match status" value="2"/>
</dbReference>
<evidence type="ECO:0000256" key="13">
    <source>
        <dbReference type="ARBA" id="ARBA00023211"/>
    </source>
</evidence>
<dbReference type="SMART" id="SM00487">
    <property type="entry name" value="DEXDc"/>
    <property type="match status" value="1"/>
</dbReference>
<sequence length="1445" mass="165436">MTTNGLYTNTTNGLTTNTTNGLSNDTPKDSHEFDEVSTVDEIAAQLTPRKYQLELYERAKTDNVIAVLDTGSGKTFIAVLLIKDTVAEERRLRMTRRETKLSFFLVNLVPLVFQQAAVIKANCDVKVKHFCGEMGVDLWTEKIWKQNFEEFEVAVMTAQIFLNILRHGFISMSQVNLIVFDECHHTSKRHPYNLIMMEFYDRCSIEQRPKIFGMTASPVNTRKMISASQLERSLSARIFTASDTDELRQFVNRPEEIAVYYDRAPLYGDTSLFASIQKDCSTSEKLQKCICSAKFCLESLGPWCSDRIWKHFFDDSIEKQGGKLDPSVYKIDLLDDEKKLVYRALTYIDEYKLEKPTLDKRLLSPKVLRLIEILECFVEVSEEFCGIVFVERRDTAVVLNFLIKEIESLKFLKSSILVGHGMAVDGDVQMRFRQQNRVINAFRSGEINLLIATNVAEEGLDIQPCNVVIRFDFFNTLRAYIQSRGRARKKNSKYIVMLENGNSREQSILREICEADQKMREWCATLPEDRRLFLADEGDSDSDDSDEEGPVVERYHIVPSTGALLSYESAVSLVYYYCSKLPKDAYCNLVPEFDIESVSGNFLCTITLPNNAPIRTVVGEPMRSRGLAKKSAAFKTCIELYEKKGLNDHLLPDVEWIEEDHEMAKDGLTEGARKTRREYNIKIPDFWGAKKEKPVINEETEEETTPADDTEELGPMPDELYGTLFRLDIENETYDGQSYRIMCMFTRKEFPRVPDIKVFFHGVDKFLKVIPYSKPIKLGREKLELAFDFTIRLFTSIFNKKYVANLDECVYLFVPLIKNVKVDENTLDHIDWDGVKEAIGCSQRPIDLNNIEGLRDAVIIDHSEDSRRYFVDDIRYDLTPLSPVPESRFTRELGHENFAAYYKARFGLELKHPDQPMLQVRKISRVMNFLQPIPGAIPIVKGRTAAFLIPEFSNEYTIKGSVFRSAMMIPTILVRLDSLLLVQELRDRLTLYVDDLQALEALTTPSANMEMNYERLETLGDAFLKFITTVHLYVNFPEKHEGQLHCQRIRIICNKNLYRAAKRLRLYEYIKSQPFNRRSWRPIAMKTDYDTPELLALERVQELADKQIADVVEALLGASYLSSTTELALKTAIALAIQFGEITDWKQFHENNRNPPRVEEGKLHNLDIAKIEQICGHTFKNKILVAEALTHASLPNSQTSCYQRLEFLGDAILDFLTVKYLFEHYPEGAPGLITDLKDASVNNHILGAICEILDLHKHIIHFSPKLMSAITEFVDAVDKMREEGTAVGEYWSDIDVPKVLSDVIESMLGAVLVDAEFDITAPQKMFDKCIKPVLMKHVTPETLKVHPVKELTEYLHKQGCSMVLLRNHTTETGIEAACTIFIHDTPVANTFANNIRTARKTAAEAVMKKITEEPWFLESVCSCLALPKDDSVLRDDAYDDETYVD</sequence>
<dbReference type="SUPFAM" id="SSF69065">
    <property type="entry name" value="RNase III domain-like"/>
    <property type="match status" value="2"/>
</dbReference>
<comment type="cofactor">
    <cofactor evidence="1">
        <name>Mn(2+)</name>
        <dbReference type="ChEBI" id="CHEBI:29035"/>
    </cofactor>
</comment>
<evidence type="ECO:0000313" key="22">
    <source>
        <dbReference type="EMBL" id="CAG8528709.1"/>
    </source>
</evidence>
<dbReference type="EMBL" id="CAJVPJ010000475">
    <property type="protein sequence ID" value="CAG8528709.1"/>
    <property type="molecule type" value="Genomic_DNA"/>
</dbReference>
<dbReference type="SUPFAM" id="SSF101690">
    <property type="entry name" value="PAZ domain"/>
    <property type="match status" value="1"/>
</dbReference>
<keyword evidence="6" id="KW-0547">Nucleotide-binding</keyword>
<dbReference type="InterPro" id="IPR000999">
    <property type="entry name" value="RNase_III_dom"/>
</dbReference>
<evidence type="ECO:0000256" key="6">
    <source>
        <dbReference type="ARBA" id="ARBA00022741"/>
    </source>
</evidence>
<keyword evidence="11" id="KW-0460">Magnesium</keyword>
<evidence type="ECO:0000256" key="15">
    <source>
        <dbReference type="PROSITE-ProRule" id="PRU00657"/>
    </source>
</evidence>
<evidence type="ECO:0000256" key="1">
    <source>
        <dbReference type="ARBA" id="ARBA00001936"/>
    </source>
</evidence>
<evidence type="ECO:0000256" key="3">
    <source>
        <dbReference type="ARBA" id="ARBA00022722"/>
    </source>
</evidence>
<feature type="compositionally biased region" description="Low complexity" evidence="16">
    <location>
        <begin position="1"/>
        <end position="22"/>
    </location>
</feature>
<dbReference type="PROSITE" id="PS51194">
    <property type="entry name" value="HELICASE_CTER"/>
    <property type="match status" value="1"/>
</dbReference>
<keyword evidence="7" id="KW-0255">Endonuclease</keyword>
<keyword evidence="9" id="KW-0347">Helicase</keyword>
<keyword evidence="5" id="KW-0677">Repeat</keyword>
<evidence type="ECO:0000256" key="10">
    <source>
        <dbReference type="ARBA" id="ARBA00022840"/>
    </source>
</evidence>
<evidence type="ECO:0000259" key="21">
    <source>
        <dbReference type="PROSITE" id="PS51327"/>
    </source>
</evidence>
<organism evidence="22 23">
    <name type="scientific">Paraglomus occultum</name>
    <dbReference type="NCBI Taxonomy" id="144539"/>
    <lineage>
        <taxon>Eukaryota</taxon>
        <taxon>Fungi</taxon>
        <taxon>Fungi incertae sedis</taxon>
        <taxon>Mucoromycota</taxon>
        <taxon>Glomeromycotina</taxon>
        <taxon>Glomeromycetes</taxon>
        <taxon>Paraglomerales</taxon>
        <taxon>Paraglomeraceae</taxon>
        <taxon>Paraglomus</taxon>
    </lineage>
</organism>
<dbReference type="InterPro" id="IPR014001">
    <property type="entry name" value="Helicase_ATP-bd"/>
</dbReference>
<dbReference type="Pfam" id="PF00271">
    <property type="entry name" value="Helicase_C"/>
    <property type="match status" value="1"/>
</dbReference>
<dbReference type="InterPro" id="IPR003100">
    <property type="entry name" value="PAZ_dom"/>
</dbReference>
<dbReference type="Pfam" id="PF02170">
    <property type="entry name" value="PAZ"/>
    <property type="match status" value="1"/>
</dbReference>
<evidence type="ECO:0000259" key="18">
    <source>
        <dbReference type="PROSITE" id="PS50821"/>
    </source>
</evidence>
<dbReference type="CDD" id="cd18802">
    <property type="entry name" value="SF2_C_dicer"/>
    <property type="match status" value="1"/>
</dbReference>
<evidence type="ECO:0000256" key="9">
    <source>
        <dbReference type="ARBA" id="ARBA00022806"/>
    </source>
</evidence>
<dbReference type="InterPro" id="IPR036389">
    <property type="entry name" value="RNase_III_sf"/>
</dbReference>
<dbReference type="Proteomes" id="UP000789572">
    <property type="component" value="Unassembled WGS sequence"/>
</dbReference>